<evidence type="ECO:0000259" key="4">
    <source>
        <dbReference type="Pfam" id="PF16113"/>
    </source>
</evidence>
<dbReference type="EC" id="3.1.2.4" evidence="2"/>
<accession>A0A423PMX0</accession>
<feature type="domain" description="Enoyl-CoA hydratase/isomerase" evidence="4">
    <location>
        <begin position="20"/>
        <end position="355"/>
    </location>
</feature>
<dbReference type="NCBIfam" id="NF004127">
    <property type="entry name" value="PRK05617.1"/>
    <property type="match status" value="1"/>
</dbReference>
<keyword evidence="3" id="KW-0378">Hydrolase</keyword>
<evidence type="ECO:0000313" key="5">
    <source>
        <dbReference type="EMBL" id="ROO26940.1"/>
    </source>
</evidence>
<keyword evidence="6" id="KW-1185">Reference proteome</keyword>
<dbReference type="PANTHER" id="PTHR43176:SF3">
    <property type="entry name" value="3-HYDROXYISOBUTYRYL-COA HYDROLASE, MITOCHONDRIAL"/>
    <property type="match status" value="1"/>
</dbReference>
<evidence type="ECO:0000256" key="2">
    <source>
        <dbReference type="ARBA" id="ARBA00011915"/>
    </source>
</evidence>
<dbReference type="EMBL" id="AYKH01000017">
    <property type="protein sequence ID" value="ROO26940.1"/>
    <property type="molecule type" value="Genomic_DNA"/>
</dbReference>
<proteinExistence type="predicted"/>
<dbReference type="InterPro" id="IPR029045">
    <property type="entry name" value="ClpP/crotonase-like_dom_sf"/>
</dbReference>
<dbReference type="GO" id="GO:0006574">
    <property type="term" value="P:L-valine catabolic process"/>
    <property type="evidence" value="ECO:0007669"/>
    <property type="project" value="TreeGrafter"/>
</dbReference>
<protein>
    <recommendedName>
        <fullName evidence="2">3-hydroxyisobutyryl-CoA hydrolase</fullName>
        <ecNumber evidence="2">3.1.2.4</ecNumber>
    </recommendedName>
</protein>
<dbReference type="RefSeq" id="WP_123631263.1">
    <property type="nucleotide sequence ID" value="NZ_AYKH01000017.1"/>
</dbReference>
<comment type="caution">
    <text evidence="5">The sequence shown here is derived from an EMBL/GenBank/DDBJ whole genome shotgun (WGS) entry which is preliminary data.</text>
</comment>
<dbReference type="Pfam" id="PF16113">
    <property type="entry name" value="ECH_2"/>
    <property type="match status" value="1"/>
</dbReference>
<dbReference type="SUPFAM" id="SSF52096">
    <property type="entry name" value="ClpP/crotonase"/>
    <property type="match status" value="1"/>
</dbReference>
<dbReference type="PANTHER" id="PTHR43176">
    <property type="entry name" value="3-HYDROXYISOBUTYRYL-COA HYDROLASE-RELATED"/>
    <property type="match status" value="1"/>
</dbReference>
<dbReference type="GO" id="GO:0005829">
    <property type="term" value="C:cytosol"/>
    <property type="evidence" value="ECO:0007669"/>
    <property type="project" value="TreeGrafter"/>
</dbReference>
<sequence length="373" mass="41024">MSDAPILFDEIEAAGGRRIGRVRLNNPRTLNALTFDMLEPLYRQLTAWDSDRTIGCILIESTGERAFSAGSDIVALYRGMTGQGDPDYPARFLALEYRLCHAVHMLATPCLAWGNGLVMGAGMGLFSGASHRVVTAASRLAMPEIKIGLFPDCGATWFFNRLPPRLGLFVALTGITLSPRDALVAGLADRAIDHGAHAEVVEALQRIDDWHQPHAAVDRVLRRFAIDRPAGLGPSRLVEHVETIREATDAATLAGMVGGIRRLADHPDPWLAEAAANLDAGCPVTAHIIYRQLRGGRYLSLKQCVMREFKIALQCCRHPDFAEGVRALLVDKDRTPHWHFESVAEVPADYVDAHFRAPWDGDHPLRDLPDIKP</sequence>
<organism evidence="5 6">
    <name type="scientific">Salinisphaera orenii MK-B5</name>
    <dbReference type="NCBI Taxonomy" id="856730"/>
    <lineage>
        <taxon>Bacteria</taxon>
        <taxon>Pseudomonadati</taxon>
        <taxon>Pseudomonadota</taxon>
        <taxon>Gammaproteobacteria</taxon>
        <taxon>Salinisphaerales</taxon>
        <taxon>Salinisphaeraceae</taxon>
        <taxon>Salinisphaera</taxon>
    </lineage>
</organism>
<dbReference type="InterPro" id="IPR045004">
    <property type="entry name" value="ECH_dom"/>
</dbReference>
<evidence type="ECO:0000256" key="3">
    <source>
        <dbReference type="ARBA" id="ARBA00022801"/>
    </source>
</evidence>
<dbReference type="InterPro" id="IPR032259">
    <property type="entry name" value="HIBYL-CoA-H"/>
</dbReference>
<name>A0A423PMX0_9GAMM</name>
<dbReference type="GO" id="GO:0003860">
    <property type="term" value="F:3-hydroxyisobutyryl-CoA hydrolase activity"/>
    <property type="evidence" value="ECO:0007669"/>
    <property type="project" value="UniProtKB-EC"/>
</dbReference>
<dbReference type="AlphaFoldDB" id="A0A423PMX0"/>
<dbReference type="CDD" id="cd06558">
    <property type="entry name" value="crotonase-like"/>
    <property type="match status" value="1"/>
</dbReference>
<evidence type="ECO:0000313" key="6">
    <source>
        <dbReference type="Proteomes" id="UP000283993"/>
    </source>
</evidence>
<reference evidence="5 6" key="1">
    <citation type="submission" date="2013-10" db="EMBL/GenBank/DDBJ databases">
        <title>Salinisphaera orenii MK-B5 Genome Sequencing.</title>
        <authorList>
            <person name="Lai Q."/>
            <person name="Li C."/>
            <person name="Shao Z."/>
        </authorList>
    </citation>
    <scope>NUCLEOTIDE SEQUENCE [LARGE SCALE GENOMIC DNA]</scope>
    <source>
        <strain evidence="5 6">MK-B5</strain>
    </source>
</reference>
<evidence type="ECO:0000256" key="1">
    <source>
        <dbReference type="ARBA" id="ARBA00001709"/>
    </source>
</evidence>
<gene>
    <name evidence="5" type="ORF">SAOR_09800</name>
</gene>
<dbReference type="Gene3D" id="3.90.226.10">
    <property type="entry name" value="2-enoyl-CoA Hydratase, Chain A, domain 1"/>
    <property type="match status" value="1"/>
</dbReference>
<comment type="catalytic activity">
    <reaction evidence="1">
        <text>3-hydroxy-2-methylpropanoyl-CoA + H2O = 3-hydroxy-2-methylpropanoate + CoA + H(+)</text>
        <dbReference type="Rhea" id="RHEA:20888"/>
        <dbReference type="ChEBI" id="CHEBI:11805"/>
        <dbReference type="ChEBI" id="CHEBI:15377"/>
        <dbReference type="ChEBI" id="CHEBI:15378"/>
        <dbReference type="ChEBI" id="CHEBI:57287"/>
        <dbReference type="ChEBI" id="CHEBI:57340"/>
        <dbReference type="EC" id="3.1.2.4"/>
    </reaction>
</comment>
<dbReference type="Proteomes" id="UP000283993">
    <property type="component" value="Unassembled WGS sequence"/>
</dbReference>